<evidence type="ECO:0000313" key="2">
    <source>
        <dbReference type="Proteomes" id="UP000516373"/>
    </source>
</evidence>
<dbReference type="Proteomes" id="UP000516373">
    <property type="component" value="Chromosome"/>
</dbReference>
<gene>
    <name evidence="1" type="ORF">GCM10017668_21400</name>
</gene>
<organism evidence="1 2">
    <name type="scientific">Streptomyces tuirus</name>
    <dbReference type="NCBI Taxonomy" id="68278"/>
    <lineage>
        <taxon>Bacteria</taxon>
        <taxon>Bacillati</taxon>
        <taxon>Actinomycetota</taxon>
        <taxon>Actinomycetes</taxon>
        <taxon>Kitasatosporales</taxon>
        <taxon>Streptomycetaceae</taxon>
        <taxon>Streptomyces</taxon>
    </lineage>
</organism>
<protein>
    <recommendedName>
        <fullName evidence="3">Phage tail protein</fullName>
    </recommendedName>
</protein>
<accession>A0A7G1NEW1</accession>
<dbReference type="RefSeq" id="WP_190898516.1">
    <property type="nucleotide sequence ID" value="NZ_AP023439.1"/>
</dbReference>
<sequence length="200" mass="22899">MMLPDAVTTDFDPAMWDDRQLQRDIDRYITRQARPMRPDVFAVILDRTAPEQLPAIVWHAWRRRVVPTDTIGEHLGMAFAHCARPGELLTQQRWLTLFGAVGFRIDGEPADRPDKPTRLYRACLPEHTRRMSWTPSLRVAHAYAAGEGHHQPGADRIYTTTVQPQHVLAINDAVLANPDETEWIVDPRHLDIHQHEGNPS</sequence>
<dbReference type="AlphaFoldDB" id="A0A7G1NEW1"/>
<reference evidence="1 2" key="1">
    <citation type="journal article" date="2014" name="Int. J. Syst. Evol. Microbiol.">
        <title>Complete genome sequence of Corynebacterium casei LMG S-19264T (=DSM 44701T), isolated from a smear-ripened cheese.</title>
        <authorList>
            <consortium name="US DOE Joint Genome Institute (JGI-PGF)"/>
            <person name="Walter F."/>
            <person name="Albersmeier A."/>
            <person name="Kalinowski J."/>
            <person name="Ruckert C."/>
        </authorList>
    </citation>
    <scope>NUCLEOTIDE SEQUENCE [LARGE SCALE GENOMIC DNA]</scope>
    <source>
        <strain evidence="1 2">JCM 4255</strain>
    </source>
</reference>
<evidence type="ECO:0000313" key="1">
    <source>
        <dbReference type="EMBL" id="BCL20297.1"/>
    </source>
</evidence>
<dbReference type="EMBL" id="AP023439">
    <property type="protein sequence ID" value="BCL20297.1"/>
    <property type="molecule type" value="Genomic_DNA"/>
</dbReference>
<evidence type="ECO:0008006" key="3">
    <source>
        <dbReference type="Google" id="ProtNLM"/>
    </source>
</evidence>
<proteinExistence type="predicted"/>
<dbReference type="KEGG" id="stui:GCM10017668_21400"/>
<name>A0A7G1NEW1_9ACTN</name>